<evidence type="ECO:0000313" key="1">
    <source>
        <dbReference type="EMBL" id="KRX22864.1"/>
    </source>
</evidence>
<keyword evidence="2" id="KW-1185">Reference proteome</keyword>
<evidence type="ECO:0008006" key="3">
    <source>
        <dbReference type="Google" id="ProtNLM"/>
    </source>
</evidence>
<organism evidence="1 2">
    <name type="scientific">Trichinella nelsoni</name>
    <dbReference type="NCBI Taxonomy" id="6336"/>
    <lineage>
        <taxon>Eukaryota</taxon>
        <taxon>Metazoa</taxon>
        <taxon>Ecdysozoa</taxon>
        <taxon>Nematoda</taxon>
        <taxon>Enoplea</taxon>
        <taxon>Dorylaimia</taxon>
        <taxon>Trichinellida</taxon>
        <taxon>Trichinellidae</taxon>
        <taxon>Trichinella</taxon>
    </lineage>
</organism>
<dbReference type="STRING" id="6336.A0A0V0S7Y3"/>
<dbReference type="EMBL" id="JYDL01000028">
    <property type="protein sequence ID" value="KRX22864.1"/>
    <property type="molecule type" value="Genomic_DNA"/>
</dbReference>
<dbReference type="OrthoDB" id="413361at2759"/>
<dbReference type="Proteomes" id="UP000054630">
    <property type="component" value="Unassembled WGS sequence"/>
</dbReference>
<accession>A0A0V0S7Y3</accession>
<dbReference type="AlphaFoldDB" id="A0A0V0S7Y3"/>
<name>A0A0V0S7Y3_9BILA</name>
<reference evidence="1 2" key="1">
    <citation type="submission" date="2015-01" db="EMBL/GenBank/DDBJ databases">
        <title>Evolution of Trichinella species and genotypes.</title>
        <authorList>
            <person name="Korhonen P.K."/>
            <person name="Edoardo P."/>
            <person name="Giuseppe L.R."/>
            <person name="Gasser R.B."/>
        </authorList>
    </citation>
    <scope>NUCLEOTIDE SEQUENCE [LARGE SCALE GENOMIC DNA]</scope>
    <source>
        <strain evidence="1">ISS37</strain>
    </source>
</reference>
<protein>
    <recommendedName>
        <fullName evidence="3">Retrovirus-related Pol polyprotein from transposon TNT 1-94</fullName>
    </recommendedName>
</protein>
<comment type="caution">
    <text evidence="1">The sequence shown here is derived from an EMBL/GenBank/DDBJ whole genome shotgun (WGS) entry which is preliminary data.</text>
</comment>
<evidence type="ECO:0000313" key="2">
    <source>
        <dbReference type="Proteomes" id="UP000054630"/>
    </source>
</evidence>
<gene>
    <name evidence="1" type="ORF">T07_4580</name>
</gene>
<proteinExistence type="predicted"/>
<sequence length="70" mass="8060">MPHEKWFGKRPAVEHLRVFGCDAYVHIPSKSQVFDTHKHRVNEVTDVKFSEHPANQNACVFLIDTKCVAI</sequence>